<evidence type="ECO:0000313" key="2">
    <source>
        <dbReference type="EMBL" id="KAK4871556.1"/>
    </source>
</evidence>
<name>A0AAN7NYC8_9COLE</name>
<organism evidence="2 3">
    <name type="scientific">Aquatica leii</name>
    <dbReference type="NCBI Taxonomy" id="1421715"/>
    <lineage>
        <taxon>Eukaryota</taxon>
        <taxon>Metazoa</taxon>
        <taxon>Ecdysozoa</taxon>
        <taxon>Arthropoda</taxon>
        <taxon>Hexapoda</taxon>
        <taxon>Insecta</taxon>
        <taxon>Pterygota</taxon>
        <taxon>Neoptera</taxon>
        <taxon>Endopterygota</taxon>
        <taxon>Coleoptera</taxon>
        <taxon>Polyphaga</taxon>
        <taxon>Elateriformia</taxon>
        <taxon>Elateroidea</taxon>
        <taxon>Lampyridae</taxon>
        <taxon>Luciolinae</taxon>
        <taxon>Aquatica</taxon>
    </lineage>
</organism>
<comment type="caution">
    <text evidence="2">The sequence shown here is derived from an EMBL/GenBank/DDBJ whole genome shotgun (WGS) entry which is preliminary data.</text>
</comment>
<protein>
    <submittedName>
        <fullName evidence="2">Uncharacterized protein</fullName>
    </submittedName>
</protein>
<evidence type="ECO:0000256" key="1">
    <source>
        <dbReference type="SAM" id="Phobius"/>
    </source>
</evidence>
<proteinExistence type="predicted"/>
<accession>A0AAN7NYC8</accession>
<reference evidence="3" key="1">
    <citation type="submission" date="2023-01" db="EMBL/GenBank/DDBJ databases">
        <title>Key to firefly adult light organ development and bioluminescence: homeobox transcription factors regulate luciferase expression and transportation to peroxisome.</title>
        <authorList>
            <person name="Fu X."/>
        </authorList>
    </citation>
    <scope>NUCLEOTIDE SEQUENCE [LARGE SCALE GENOMIC DNA]</scope>
</reference>
<gene>
    <name evidence="2" type="ORF">RN001_015680</name>
</gene>
<dbReference type="EMBL" id="JARPUR010000008">
    <property type="protein sequence ID" value="KAK4871556.1"/>
    <property type="molecule type" value="Genomic_DNA"/>
</dbReference>
<dbReference type="Proteomes" id="UP001353858">
    <property type="component" value="Unassembled WGS sequence"/>
</dbReference>
<evidence type="ECO:0000313" key="3">
    <source>
        <dbReference type="Proteomes" id="UP001353858"/>
    </source>
</evidence>
<keyword evidence="3" id="KW-1185">Reference proteome</keyword>
<keyword evidence="1" id="KW-1133">Transmembrane helix</keyword>
<keyword evidence="1" id="KW-0812">Transmembrane</keyword>
<feature type="transmembrane region" description="Helical" evidence="1">
    <location>
        <begin position="124"/>
        <end position="148"/>
    </location>
</feature>
<dbReference type="AlphaFoldDB" id="A0AAN7NYC8"/>
<sequence>MEEKSLTDYIKSLLIDTTFVGTYTGDKKANGNTVYSKILIKEDNFTFTKNLEETRKKIEESNLRNGWIGFGDNQEPNKLFVSKLETLKGSYLFKVSDVVINEEEMFLKLSVVQHVWNICSFFKFIVALLQSIVLIEILLVIVFFNLALELLKKIVKCFCTKLSEIIRHIKHIFHM</sequence>
<keyword evidence="1" id="KW-0472">Membrane</keyword>